<keyword evidence="2" id="KW-1185">Reference proteome</keyword>
<dbReference type="EMBL" id="CM023472">
    <property type="protein sequence ID" value="KAH7959045.1"/>
    <property type="molecule type" value="Genomic_DNA"/>
</dbReference>
<dbReference type="Proteomes" id="UP000821865">
    <property type="component" value="Chromosome 3"/>
</dbReference>
<comment type="caution">
    <text evidence="1">The sequence shown here is derived from an EMBL/GenBank/DDBJ whole genome shotgun (WGS) entry which is preliminary data.</text>
</comment>
<evidence type="ECO:0000313" key="1">
    <source>
        <dbReference type="EMBL" id="KAH7959045.1"/>
    </source>
</evidence>
<gene>
    <name evidence="1" type="ORF">HPB49_007665</name>
</gene>
<sequence length="144" mass="16524">MFRGRPQARLVRHVELSGRAAEKVVEEMTMQYGSGQGACWRVQDALRACDAGLRVQKHSHTEHSSRQLPPINPRDTVRVKEGAWATKGQVLQATTYLRSYNIITEDGTFLRRNRRHLLPSRESFRQRGFCESEEDLRQGADETT</sequence>
<reference evidence="1" key="1">
    <citation type="submission" date="2020-05" db="EMBL/GenBank/DDBJ databases">
        <title>Large-scale comparative analyses of tick genomes elucidate their genetic diversity and vector capacities.</title>
        <authorList>
            <person name="Jia N."/>
            <person name="Wang J."/>
            <person name="Shi W."/>
            <person name="Du L."/>
            <person name="Sun Y."/>
            <person name="Zhan W."/>
            <person name="Jiang J."/>
            <person name="Wang Q."/>
            <person name="Zhang B."/>
            <person name="Ji P."/>
            <person name="Sakyi L.B."/>
            <person name="Cui X."/>
            <person name="Yuan T."/>
            <person name="Jiang B."/>
            <person name="Yang W."/>
            <person name="Lam T.T.-Y."/>
            <person name="Chang Q."/>
            <person name="Ding S."/>
            <person name="Wang X."/>
            <person name="Zhu J."/>
            <person name="Ruan X."/>
            <person name="Zhao L."/>
            <person name="Wei J."/>
            <person name="Que T."/>
            <person name="Du C."/>
            <person name="Cheng J."/>
            <person name="Dai P."/>
            <person name="Han X."/>
            <person name="Huang E."/>
            <person name="Gao Y."/>
            <person name="Liu J."/>
            <person name="Shao H."/>
            <person name="Ye R."/>
            <person name="Li L."/>
            <person name="Wei W."/>
            <person name="Wang X."/>
            <person name="Wang C."/>
            <person name="Yang T."/>
            <person name="Huo Q."/>
            <person name="Li W."/>
            <person name="Guo W."/>
            <person name="Chen H."/>
            <person name="Zhou L."/>
            <person name="Ni X."/>
            <person name="Tian J."/>
            <person name="Zhou Y."/>
            <person name="Sheng Y."/>
            <person name="Liu T."/>
            <person name="Pan Y."/>
            <person name="Xia L."/>
            <person name="Li J."/>
            <person name="Zhao F."/>
            <person name="Cao W."/>
        </authorList>
    </citation>
    <scope>NUCLEOTIDE SEQUENCE</scope>
    <source>
        <strain evidence="1">Dsil-2018</strain>
    </source>
</reference>
<name>A0ACB8D3U0_DERSI</name>
<proteinExistence type="predicted"/>
<organism evidence="1 2">
    <name type="scientific">Dermacentor silvarum</name>
    <name type="common">Tick</name>
    <dbReference type="NCBI Taxonomy" id="543639"/>
    <lineage>
        <taxon>Eukaryota</taxon>
        <taxon>Metazoa</taxon>
        <taxon>Ecdysozoa</taxon>
        <taxon>Arthropoda</taxon>
        <taxon>Chelicerata</taxon>
        <taxon>Arachnida</taxon>
        <taxon>Acari</taxon>
        <taxon>Parasitiformes</taxon>
        <taxon>Ixodida</taxon>
        <taxon>Ixodoidea</taxon>
        <taxon>Ixodidae</taxon>
        <taxon>Rhipicephalinae</taxon>
        <taxon>Dermacentor</taxon>
    </lineage>
</organism>
<evidence type="ECO:0000313" key="2">
    <source>
        <dbReference type="Proteomes" id="UP000821865"/>
    </source>
</evidence>
<protein>
    <submittedName>
        <fullName evidence="1">Uncharacterized protein</fullName>
    </submittedName>
</protein>
<accession>A0ACB8D3U0</accession>